<dbReference type="HOGENOM" id="CLU_086635_0_0_9"/>
<dbReference type="InterPro" id="IPR051547">
    <property type="entry name" value="TDP2-like"/>
</dbReference>
<proteinExistence type="predicted"/>
<dbReference type="SUPFAM" id="SSF56219">
    <property type="entry name" value="DNase I-like"/>
    <property type="match status" value="1"/>
</dbReference>
<gene>
    <name evidence="3" type="ORF">N495_08430</name>
</gene>
<dbReference type="Gene3D" id="3.60.10.10">
    <property type="entry name" value="Endonuclease/exonuclease/phosphatase"/>
    <property type="match status" value="1"/>
</dbReference>
<dbReference type="Pfam" id="PF03372">
    <property type="entry name" value="Exo_endo_phos"/>
    <property type="match status" value="1"/>
</dbReference>
<keyword evidence="3" id="KW-0255">Endonuclease</keyword>
<keyword evidence="1" id="KW-0378">Hydrolase</keyword>
<dbReference type="FunFam" id="3.60.10.10:FF:000043">
    <property type="entry name" value="Endonuclease/Exonuclease/phosphatase family protein"/>
    <property type="match status" value="1"/>
</dbReference>
<organism evidence="3 4">
    <name type="scientific">Clostridium botulinum B2 450</name>
    <dbReference type="NCBI Taxonomy" id="1379739"/>
    <lineage>
        <taxon>Bacteria</taxon>
        <taxon>Bacillati</taxon>
        <taxon>Bacillota</taxon>
        <taxon>Clostridia</taxon>
        <taxon>Eubacteriales</taxon>
        <taxon>Clostridiaceae</taxon>
        <taxon>Clostridium</taxon>
    </lineage>
</organism>
<name>A0A0D1BXN5_CLOBO</name>
<comment type="caution">
    <text evidence="3">The sequence shown here is derived from an EMBL/GenBank/DDBJ whole genome shotgun (WGS) entry which is preliminary data.</text>
</comment>
<dbReference type="RefSeq" id="WP_003486270.1">
    <property type="nucleotide sequence ID" value="NZ_JXSU01000007.1"/>
</dbReference>
<dbReference type="GO" id="GO:0004519">
    <property type="term" value="F:endonuclease activity"/>
    <property type="evidence" value="ECO:0007669"/>
    <property type="project" value="UniProtKB-KW"/>
</dbReference>
<protein>
    <submittedName>
        <fullName evidence="3">Endonuclease</fullName>
    </submittedName>
</protein>
<reference evidence="3 4" key="1">
    <citation type="submission" date="2014-06" db="EMBL/GenBank/DDBJ databases">
        <title>Genome characterization of distinct group I Clostridium botulinum lineages.</title>
        <authorList>
            <person name="Giordani F."/>
            <person name="Anselmo A."/>
            <person name="Fillo S."/>
            <person name="Palozzi A.M."/>
            <person name="Fortunato A."/>
            <person name="Gentile B."/>
            <person name="Ciammaruconi A."/>
            <person name="Anniballi F."/>
            <person name="De Medici D."/>
            <person name="Lista F."/>
        </authorList>
    </citation>
    <scope>NUCLEOTIDE SEQUENCE [LARGE SCALE GENOMIC DNA]</scope>
    <source>
        <strain evidence="3 4">B2 450</strain>
    </source>
</reference>
<dbReference type="PATRIC" id="fig|1379739.3.peg.2033"/>
<evidence type="ECO:0000313" key="4">
    <source>
        <dbReference type="Proteomes" id="UP000032250"/>
    </source>
</evidence>
<keyword evidence="3" id="KW-0540">Nuclease</keyword>
<dbReference type="PANTHER" id="PTHR15822">
    <property type="entry name" value="TRAF AND TNF RECEPTOR-ASSOCIATED PROTEIN"/>
    <property type="match status" value="1"/>
</dbReference>
<dbReference type="OrthoDB" id="9812537at2"/>
<dbReference type="InterPro" id="IPR036691">
    <property type="entry name" value="Endo/exonu/phosph_ase_sf"/>
</dbReference>
<dbReference type="EMBL" id="JXSU01000007">
    <property type="protein sequence ID" value="KIS23621.1"/>
    <property type="molecule type" value="Genomic_DNA"/>
</dbReference>
<dbReference type="PANTHER" id="PTHR15822:SF23">
    <property type="entry name" value="ENDONUCLEASE_EXONUCLEASE_PHOSPHATASE FAMILY PROTEIN"/>
    <property type="match status" value="1"/>
</dbReference>
<evidence type="ECO:0000259" key="2">
    <source>
        <dbReference type="Pfam" id="PF03372"/>
    </source>
</evidence>
<evidence type="ECO:0000256" key="1">
    <source>
        <dbReference type="ARBA" id="ARBA00022801"/>
    </source>
</evidence>
<dbReference type="InterPro" id="IPR005135">
    <property type="entry name" value="Endo/exonuclease/phosphatase"/>
</dbReference>
<evidence type="ECO:0000313" key="3">
    <source>
        <dbReference type="EMBL" id="KIS23621.1"/>
    </source>
</evidence>
<dbReference type="GO" id="GO:0016787">
    <property type="term" value="F:hydrolase activity"/>
    <property type="evidence" value="ECO:0007669"/>
    <property type="project" value="UniProtKB-KW"/>
</dbReference>
<sequence>MKVLTLNCHSWQEKKQIEKIRYLAKVIYENNYDVIALQEVSQSINSKILFDNIKEDNFALILIKELEKLGENRFKILWDFAHIGYDKYEEGLAILTKYPIKEKDSFYISKSKDRNFWKTRKIIKCKIYYNNHLISLYSCHLGWWDDEEEDFKFQVNKLVQDLKEEETCILMGDFNNDAFLRYEGYDYVIDKNLKDIYDLGKSKDNGVTVIGNIDGWESNRKNMRIDLILSNKNLDIEYCRVIFNGINKEIISDHFGVEAKIEI</sequence>
<feature type="domain" description="Endonuclease/exonuclease/phosphatase" evidence="2">
    <location>
        <begin position="19"/>
        <end position="254"/>
    </location>
</feature>
<dbReference type="Proteomes" id="UP000032250">
    <property type="component" value="Unassembled WGS sequence"/>
</dbReference>
<dbReference type="AlphaFoldDB" id="A0A0D1BXN5"/>
<dbReference type="CDD" id="cd09079">
    <property type="entry name" value="RgfB-like"/>
    <property type="match status" value="1"/>
</dbReference>
<accession>A0A0D1BXN5</accession>